<dbReference type="Pfam" id="PF00190">
    <property type="entry name" value="Cupin_1"/>
    <property type="match status" value="1"/>
</dbReference>
<gene>
    <name evidence="2" type="ORF">BUALT_Bualt02G0050800</name>
</gene>
<evidence type="ECO:0000313" key="2">
    <source>
        <dbReference type="EMBL" id="KAG8387720.1"/>
    </source>
</evidence>
<dbReference type="CDD" id="cd02244">
    <property type="entry name" value="cupin_7S_vicilin-like_N"/>
    <property type="match status" value="1"/>
</dbReference>
<dbReference type="PANTHER" id="PTHR31189">
    <property type="entry name" value="OS03G0336100 PROTEIN-RELATED"/>
    <property type="match status" value="1"/>
</dbReference>
<dbReference type="InterPro" id="IPR014710">
    <property type="entry name" value="RmlC-like_jellyroll"/>
</dbReference>
<feature type="domain" description="Cupin type-1" evidence="1">
    <location>
        <begin position="345"/>
        <end position="494"/>
    </location>
</feature>
<dbReference type="SUPFAM" id="SSF51182">
    <property type="entry name" value="RmlC-like cupins"/>
    <property type="match status" value="1"/>
</dbReference>
<sequence length="541" mass="61042">MESNRQNSTVDELFRNASWYTTVEDSFVRKLKIASTSTNWHNVVTVDRILCRIAQEMSVELRRHVSLNLLREKFKDLQDRYITFKRLTVWPGVNYCPRTNIMNVPVEYRDELLESVTDESSRNGPTDPWEIARIRSGHQEHSEQGSSNNNISSTARSPYFGEARVGNIYKDELVERTLKRGDIYRIAAGSAFYLINTAEGQRLHVICSIDASESLSWHTFQSFFIAGGTYPASVLSGFDHLTLSTAFNVSETELGEMLTRQQEGPIVYLSDSRSPSMWSKFLEMEKHQKVAHMRRIVHIREEDLERVDEEQPKWSFRKLLISMFGKVHKKREETRGTTGKGPDSYNIYDRKHDFENNYGWSIALDESDYSPLKHDDVGVYLVNLTAGSMMAPHINPRATEYGIVLSGAGTIQIVSPNGTLAMNAKVTEGNVFWIPRYFPFCQIASRTGPFEFFGFTTSARNNRPQFLVGANSLLHTMRGPEVAAAFGLNEDRLNNIIDAQRESVILPSATVAPPDEAAVGGGEGAAKVITSFGNDMVMGFD</sequence>
<evidence type="ECO:0000313" key="3">
    <source>
        <dbReference type="Proteomes" id="UP000826271"/>
    </source>
</evidence>
<comment type="caution">
    <text evidence="2">The sequence shown here is derived from an EMBL/GenBank/DDBJ whole genome shotgun (WGS) entry which is preliminary data.</text>
</comment>
<name>A0AAV6Y8Q0_9LAMI</name>
<dbReference type="InterPro" id="IPR050253">
    <property type="entry name" value="Seed_Storage-Functional"/>
</dbReference>
<dbReference type="SMART" id="SM00835">
    <property type="entry name" value="Cupin_1"/>
    <property type="match status" value="1"/>
</dbReference>
<dbReference type="InterPro" id="IPR006045">
    <property type="entry name" value="Cupin_1"/>
</dbReference>
<accession>A0AAV6Y8Q0</accession>
<dbReference type="InterPro" id="IPR011051">
    <property type="entry name" value="RmlC_Cupin_sf"/>
</dbReference>
<protein>
    <recommendedName>
        <fullName evidence="1">Cupin type-1 domain-containing protein</fullName>
    </recommendedName>
</protein>
<dbReference type="PANTHER" id="PTHR31189:SF2">
    <property type="entry name" value="RMLC-LIKE CUPINS SUPERFAMILY PROTEIN"/>
    <property type="match status" value="1"/>
</dbReference>
<dbReference type="EMBL" id="WHWC01000002">
    <property type="protein sequence ID" value="KAG8387720.1"/>
    <property type="molecule type" value="Genomic_DNA"/>
</dbReference>
<reference evidence="2" key="1">
    <citation type="submission" date="2019-10" db="EMBL/GenBank/DDBJ databases">
        <authorList>
            <person name="Zhang R."/>
            <person name="Pan Y."/>
            <person name="Wang J."/>
            <person name="Ma R."/>
            <person name="Yu S."/>
        </authorList>
    </citation>
    <scope>NUCLEOTIDE SEQUENCE</scope>
    <source>
        <strain evidence="2">LA-IB0</strain>
        <tissue evidence="2">Leaf</tissue>
    </source>
</reference>
<keyword evidence="3" id="KW-1185">Reference proteome</keyword>
<dbReference type="AlphaFoldDB" id="A0AAV6Y8Q0"/>
<dbReference type="CDD" id="cd02245">
    <property type="entry name" value="cupin_7S_vicilin-like_C"/>
    <property type="match status" value="1"/>
</dbReference>
<dbReference type="Proteomes" id="UP000826271">
    <property type="component" value="Unassembled WGS sequence"/>
</dbReference>
<dbReference type="Gene3D" id="2.60.120.10">
    <property type="entry name" value="Jelly Rolls"/>
    <property type="match status" value="2"/>
</dbReference>
<evidence type="ECO:0000259" key="1">
    <source>
        <dbReference type="SMART" id="SM00835"/>
    </source>
</evidence>
<organism evidence="2 3">
    <name type="scientific">Buddleja alternifolia</name>
    <dbReference type="NCBI Taxonomy" id="168488"/>
    <lineage>
        <taxon>Eukaryota</taxon>
        <taxon>Viridiplantae</taxon>
        <taxon>Streptophyta</taxon>
        <taxon>Embryophyta</taxon>
        <taxon>Tracheophyta</taxon>
        <taxon>Spermatophyta</taxon>
        <taxon>Magnoliopsida</taxon>
        <taxon>eudicotyledons</taxon>
        <taxon>Gunneridae</taxon>
        <taxon>Pentapetalae</taxon>
        <taxon>asterids</taxon>
        <taxon>lamiids</taxon>
        <taxon>Lamiales</taxon>
        <taxon>Scrophulariaceae</taxon>
        <taxon>Buddlejeae</taxon>
        <taxon>Buddleja</taxon>
    </lineage>
</organism>
<proteinExistence type="predicted"/>